<protein>
    <submittedName>
        <fullName evidence="2">Uncharacterized protein</fullName>
    </submittedName>
</protein>
<evidence type="ECO:0000256" key="1">
    <source>
        <dbReference type="SAM" id="Phobius"/>
    </source>
</evidence>
<dbReference type="AlphaFoldDB" id="A0A1X7M6Y5"/>
<proteinExistence type="predicted"/>
<evidence type="ECO:0000313" key="2">
    <source>
        <dbReference type="EMBL" id="SMG61477.1"/>
    </source>
</evidence>
<keyword evidence="1" id="KW-0812">Transmembrane</keyword>
<organism evidence="2 3">
    <name type="scientific">Paraburkholderia susongensis</name>
    <dbReference type="NCBI Taxonomy" id="1515439"/>
    <lineage>
        <taxon>Bacteria</taxon>
        <taxon>Pseudomonadati</taxon>
        <taxon>Pseudomonadota</taxon>
        <taxon>Betaproteobacteria</taxon>
        <taxon>Burkholderiales</taxon>
        <taxon>Burkholderiaceae</taxon>
        <taxon>Paraburkholderia</taxon>
    </lineage>
</organism>
<sequence length="93" mass="10921">MAILARRVFKVVLFLGLFVLAIRYVHTYPDPMTESQLLVWWNASEWLGIRDPEDLYFVVWVTIQLIVTVLAYMAIMRLWRYYRSKHPSGTGGA</sequence>
<dbReference type="STRING" id="1515439.SAMN06265784_12239"/>
<keyword evidence="3" id="KW-1185">Reference proteome</keyword>
<keyword evidence="1" id="KW-1133">Transmembrane helix</keyword>
<dbReference type="EMBL" id="FXAT01000022">
    <property type="protein sequence ID" value="SMG61477.1"/>
    <property type="molecule type" value="Genomic_DNA"/>
</dbReference>
<feature type="transmembrane region" description="Helical" evidence="1">
    <location>
        <begin position="55"/>
        <end position="75"/>
    </location>
</feature>
<dbReference type="Proteomes" id="UP000193228">
    <property type="component" value="Unassembled WGS sequence"/>
</dbReference>
<reference evidence="3" key="1">
    <citation type="submission" date="2017-04" db="EMBL/GenBank/DDBJ databases">
        <authorList>
            <person name="Varghese N."/>
            <person name="Submissions S."/>
        </authorList>
    </citation>
    <scope>NUCLEOTIDE SEQUENCE [LARGE SCALE GENOMIC DNA]</scope>
    <source>
        <strain evidence="3">LMG 29540</strain>
    </source>
</reference>
<gene>
    <name evidence="2" type="ORF">SAMN06265784_12239</name>
</gene>
<keyword evidence="1" id="KW-0472">Membrane</keyword>
<name>A0A1X7M6Y5_9BURK</name>
<dbReference type="RefSeq" id="WP_085489890.1">
    <property type="nucleotide sequence ID" value="NZ_FXAT01000022.1"/>
</dbReference>
<accession>A0A1X7M6Y5</accession>
<dbReference type="OrthoDB" id="9102192at2"/>
<evidence type="ECO:0000313" key="3">
    <source>
        <dbReference type="Proteomes" id="UP000193228"/>
    </source>
</evidence>